<feature type="domain" description="ABC transmembrane type-1" evidence="13">
    <location>
        <begin position="45"/>
        <end position="365"/>
    </location>
</feature>
<feature type="domain" description="ABC transporter" evidence="12">
    <location>
        <begin position="443"/>
        <end position="685"/>
    </location>
</feature>
<feature type="transmembrane region" description="Helical" evidence="11">
    <location>
        <begin position="281"/>
        <end position="307"/>
    </location>
</feature>
<dbReference type="InterPro" id="IPR039421">
    <property type="entry name" value="Type_1_exporter"/>
</dbReference>
<evidence type="ECO:0000313" key="15">
    <source>
        <dbReference type="Proteomes" id="UP001153069"/>
    </source>
</evidence>
<feature type="region of interest" description="Disordered" evidence="10">
    <location>
        <begin position="1260"/>
        <end position="1279"/>
    </location>
</feature>
<evidence type="ECO:0000256" key="5">
    <source>
        <dbReference type="ARBA" id="ARBA00022737"/>
    </source>
</evidence>
<dbReference type="PANTHER" id="PTHR43394:SF11">
    <property type="entry name" value="ATP-BINDING CASSETTE TRANSPORTER"/>
    <property type="match status" value="1"/>
</dbReference>
<dbReference type="EMBL" id="CAICTM010000231">
    <property type="protein sequence ID" value="CAB9505477.1"/>
    <property type="molecule type" value="Genomic_DNA"/>
</dbReference>
<dbReference type="PROSITE" id="PS00211">
    <property type="entry name" value="ABC_TRANSPORTER_1"/>
    <property type="match status" value="2"/>
</dbReference>
<feature type="transmembrane region" description="Helical" evidence="11">
    <location>
        <begin position="1221"/>
        <end position="1244"/>
    </location>
</feature>
<evidence type="ECO:0000256" key="7">
    <source>
        <dbReference type="ARBA" id="ARBA00022840"/>
    </source>
</evidence>
<feature type="transmembrane region" description="Helical" evidence="11">
    <location>
        <begin position="42"/>
        <end position="65"/>
    </location>
</feature>
<dbReference type="InterPro" id="IPR003593">
    <property type="entry name" value="AAA+_ATPase"/>
</dbReference>
<feature type="domain" description="ABC transporter" evidence="12">
    <location>
        <begin position="752"/>
        <end position="991"/>
    </location>
</feature>
<feature type="region of interest" description="Disordered" evidence="10">
    <location>
        <begin position="1006"/>
        <end position="1030"/>
    </location>
</feature>
<feature type="compositionally biased region" description="Acidic residues" evidence="10">
    <location>
        <begin position="1016"/>
        <end position="1027"/>
    </location>
</feature>
<dbReference type="GO" id="GO:0016887">
    <property type="term" value="F:ATP hydrolysis activity"/>
    <property type="evidence" value="ECO:0007669"/>
    <property type="project" value="InterPro"/>
</dbReference>
<dbReference type="GO" id="GO:0005743">
    <property type="term" value="C:mitochondrial inner membrane"/>
    <property type="evidence" value="ECO:0007669"/>
    <property type="project" value="UniProtKB-SubCell"/>
</dbReference>
<evidence type="ECO:0000256" key="11">
    <source>
        <dbReference type="SAM" id="Phobius"/>
    </source>
</evidence>
<dbReference type="PROSITE" id="PS50893">
    <property type="entry name" value="ABC_TRANSPORTER_2"/>
    <property type="match status" value="2"/>
</dbReference>
<feature type="compositionally biased region" description="Polar residues" evidence="10">
    <location>
        <begin position="392"/>
        <end position="408"/>
    </location>
</feature>
<keyword evidence="4 11" id="KW-0812">Transmembrane</keyword>
<keyword evidence="7" id="KW-0067">ATP-binding</keyword>
<organism evidence="14 15">
    <name type="scientific">Seminavis robusta</name>
    <dbReference type="NCBI Taxonomy" id="568900"/>
    <lineage>
        <taxon>Eukaryota</taxon>
        <taxon>Sar</taxon>
        <taxon>Stramenopiles</taxon>
        <taxon>Ochrophyta</taxon>
        <taxon>Bacillariophyta</taxon>
        <taxon>Bacillariophyceae</taxon>
        <taxon>Bacillariophycidae</taxon>
        <taxon>Naviculales</taxon>
        <taxon>Naviculaceae</taxon>
        <taxon>Seminavis</taxon>
    </lineage>
</organism>
<feature type="compositionally biased region" description="Low complexity" evidence="10">
    <location>
        <begin position="1434"/>
        <end position="1448"/>
    </location>
</feature>
<dbReference type="PANTHER" id="PTHR43394">
    <property type="entry name" value="ATP-DEPENDENT PERMEASE MDL1, MITOCHONDRIAL"/>
    <property type="match status" value="1"/>
</dbReference>
<keyword evidence="9 11" id="KW-0472">Membrane</keyword>
<evidence type="ECO:0000256" key="10">
    <source>
        <dbReference type="SAM" id="MobiDB-lite"/>
    </source>
</evidence>
<feature type="transmembrane region" description="Helical" evidence="11">
    <location>
        <begin position="193"/>
        <end position="221"/>
    </location>
</feature>
<dbReference type="CDD" id="cd18578">
    <property type="entry name" value="ABC_6TM_Pgp_ABCB1_D2_like"/>
    <property type="match status" value="1"/>
</dbReference>
<feature type="domain" description="ABC transmembrane type-1" evidence="13">
    <location>
        <begin position="1066"/>
        <end position="1348"/>
    </location>
</feature>
<dbReference type="SMART" id="SM00382">
    <property type="entry name" value="AAA"/>
    <property type="match status" value="2"/>
</dbReference>
<dbReference type="SUPFAM" id="SSF52540">
    <property type="entry name" value="P-loop containing nucleoside triphosphate hydrolases"/>
    <property type="match status" value="2"/>
</dbReference>
<dbReference type="Proteomes" id="UP001153069">
    <property type="component" value="Unassembled WGS sequence"/>
</dbReference>
<dbReference type="Gene3D" id="1.20.1560.10">
    <property type="entry name" value="ABC transporter type 1, transmembrane domain"/>
    <property type="match status" value="2"/>
</dbReference>
<keyword evidence="15" id="KW-1185">Reference proteome</keyword>
<dbReference type="InterPro" id="IPR017871">
    <property type="entry name" value="ABC_transporter-like_CS"/>
</dbReference>
<dbReference type="FunFam" id="3.40.50.300:FF:000251">
    <property type="entry name" value="ABC transporter B family member 19"/>
    <property type="match status" value="1"/>
</dbReference>
<dbReference type="PROSITE" id="PS50929">
    <property type="entry name" value="ABC_TM1F"/>
    <property type="match status" value="2"/>
</dbReference>
<evidence type="ECO:0000256" key="4">
    <source>
        <dbReference type="ARBA" id="ARBA00022692"/>
    </source>
</evidence>
<name>A0A9N8DMQ4_9STRA</name>
<feature type="region of interest" description="Disordered" evidence="10">
    <location>
        <begin position="377"/>
        <end position="431"/>
    </location>
</feature>
<reference evidence="14" key="1">
    <citation type="submission" date="2020-06" db="EMBL/GenBank/DDBJ databases">
        <authorList>
            <consortium name="Plant Systems Biology data submission"/>
        </authorList>
    </citation>
    <scope>NUCLEOTIDE SEQUENCE</scope>
    <source>
        <strain evidence="14">D6</strain>
    </source>
</reference>
<evidence type="ECO:0000259" key="12">
    <source>
        <dbReference type="PROSITE" id="PS50893"/>
    </source>
</evidence>
<evidence type="ECO:0000259" key="13">
    <source>
        <dbReference type="PROSITE" id="PS50929"/>
    </source>
</evidence>
<evidence type="ECO:0000256" key="6">
    <source>
        <dbReference type="ARBA" id="ARBA00022741"/>
    </source>
</evidence>
<dbReference type="SUPFAM" id="SSF90123">
    <property type="entry name" value="ABC transporter transmembrane region"/>
    <property type="match status" value="2"/>
</dbReference>
<dbReference type="InterPro" id="IPR036640">
    <property type="entry name" value="ABC1_TM_sf"/>
</dbReference>
<evidence type="ECO:0000256" key="3">
    <source>
        <dbReference type="ARBA" id="ARBA00022448"/>
    </source>
</evidence>
<keyword evidence="6" id="KW-0547">Nucleotide-binding</keyword>
<dbReference type="Pfam" id="PF00005">
    <property type="entry name" value="ABC_tran"/>
    <property type="match status" value="2"/>
</dbReference>
<dbReference type="OrthoDB" id="6500128at2759"/>
<protein>
    <submittedName>
        <fullName evidence="14">Leptomycin B resistance protein pmd1</fullName>
    </submittedName>
</protein>
<feature type="region of interest" description="Disordered" evidence="10">
    <location>
        <begin position="1429"/>
        <end position="1448"/>
    </location>
</feature>
<evidence type="ECO:0000256" key="9">
    <source>
        <dbReference type="ARBA" id="ARBA00023136"/>
    </source>
</evidence>
<sequence length="1448" mass="157285">MTTPSSQPNNEEETTVVNVKKSAASLSDTLSFLFRCGVSTQLLFVGGTVGGMAHGMTWPLLAYFMSQTFQTLSGLSGPDALLILEQQQEEAVTSSSPLAQIREISVTFILLGVYSLVTAFFQNFCFQLAAARASRLLQYEWFHALLRKDMSFWDTHPHVNGMATSMMVAAASYRRGMGAKFGETIQNITTGLAGILFGLVASWQVALLIFCILPFVTAATFRGMQLNRTKSMRAADYYQQAGSIAMTTLTSLRTVLSLNAVPARLQSYQHATQSALDSAKSFMVALGFWNAAMMAAVISLFALVVLFGSYVMYRDVRVTGCDPGGSFGTGPCPTTGADIFGAMIGIMFSMQALSRLGNCLEAFQEARVAVGEAMSVIQDDDDDDAESKKAKQTSLPKAPETNTDQQMTLVEEGTHQSSKQQSVPYDPFSNTAGIKPKGIQGNISFSNISFSYPSRPDDIILKNFSIDIPAGKTVALVGPSGGGKSTVLGLIERYYSPCEGEILLDGTNIQHLNLKAYRQTIGYVSQEPVLFAASIRDNIAHGSSSTKDDITQEEIEQAAKLANAHNFITSFPEGYDTHVGHKGAQLSGGEKQRVAMARVLVSNPNVLLLDEATSALDSQSEQVVQAALDRIVEEQARTTIIVAHRLSTIRNADIIFVIADGQVAEQGTHAELMTNEAGHYRHLVETQEGPTETAPADVATDAPVVQRDSSIVSVDNDDEPKGQGSFLLGTPETCAPPPLLAPKDDGEQIPAVRFRNVCFSYPARPTKTVFQNFNLDLLPGETVALVGPSGGGKSTTVALLERFYDPSGGVVEYKGHDITSLNVHWYRDQIGYVGQEPTLFPGSIAENIAFGAPNNSSREAIEEAAKQANAHNFIMSFPQGYDTQVGELGTQVSGGQKQRIAIARALIKKPPLLILDEATSALDNESEKIVQEALSQLMRSRNQTTLVIAHKLSTVRDADRIAFISGGAVLEIGSHDELMAKKNGHYQGLVNAQKRVATIEESIREELDGSKTSVQEDAEEEEEDSDDDLYKSTLFSEKEDLKEEKDSVFSVDRIKQLAAPNTRYILVGSLGALLGGCTYPLLGMLFAGTIDVFFFTVRPCPNTFAAAFNATMGFDSCEEYWDSAADTMQSQSFDVAIYYCLLTLLCFVGGILSFWGFGQASERLTKSVRDDTFASLVRLPPAYHDTHDVGTLLSALGEDTARLHAFAGTPFRQLIEAAASVVLGLIVSFAFMWPFALMTIVVFVPLSVAARLTRAQQQGDEGVRKVDSDSDPSNPGSILSETLSNIRTIAALTLEAKKFDAFNKSVLDGDHDVVPASAVIAFKAGLGMCLQRFSNALMYWWGGYLLINYPEQFEFRDFIIAQFTFILGVIGLGAALADLDSRDDVRKCAIRVFKILDRESPIDPLSEEGKKLDQEASSMPIDPVTEELKKNLDYYDPSDSSYSQEVSV</sequence>
<dbReference type="CDD" id="cd18577">
    <property type="entry name" value="ABC_6TM_Pgp_ABCB1_D1_like"/>
    <property type="match status" value="1"/>
</dbReference>
<dbReference type="GO" id="GO:0090374">
    <property type="term" value="P:oligopeptide export from mitochondrion"/>
    <property type="evidence" value="ECO:0007669"/>
    <property type="project" value="TreeGrafter"/>
</dbReference>
<dbReference type="InterPro" id="IPR011527">
    <property type="entry name" value="ABC1_TM_dom"/>
</dbReference>
<dbReference type="InterPro" id="IPR003439">
    <property type="entry name" value="ABC_transporter-like_ATP-bd"/>
</dbReference>
<keyword evidence="5" id="KW-0677">Repeat</keyword>
<evidence type="ECO:0000256" key="8">
    <source>
        <dbReference type="ARBA" id="ARBA00022989"/>
    </source>
</evidence>
<dbReference type="CDD" id="cd03249">
    <property type="entry name" value="ABC_MTABC3_MDL1_MDL2"/>
    <property type="match status" value="2"/>
</dbReference>
<dbReference type="InterPro" id="IPR027417">
    <property type="entry name" value="P-loop_NTPase"/>
</dbReference>
<feature type="transmembrane region" description="Helical" evidence="11">
    <location>
        <begin position="1064"/>
        <end position="1087"/>
    </location>
</feature>
<dbReference type="Gene3D" id="3.40.50.300">
    <property type="entry name" value="P-loop containing nucleotide triphosphate hydrolases"/>
    <property type="match status" value="2"/>
</dbReference>
<evidence type="ECO:0000256" key="1">
    <source>
        <dbReference type="ARBA" id="ARBA00004448"/>
    </source>
</evidence>
<accession>A0A9N8DMQ4</accession>
<gene>
    <name evidence="14" type="ORF">SEMRO_232_G093950.1</name>
</gene>
<feature type="transmembrane region" description="Helical" evidence="11">
    <location>
        <begin position="1136"/>
        <end position="1157"/>
    </location>
</feature>
<evidence type="ECO:0000256" key="2">
    <source>
        <dbReference type="ARBA" id="ARBA00007577"/>
    </source>
</evidence>
<feature type="transmembrane region" description="Helical" evidence="11">
    <location>
        <begin position="104"/>
        <end position="131"/>
    </location>
</feature>
<comment type="subcellular location">
    <subcellularLocation>
        <location evidence="1">Mitochondrion inner membrane</location>
        <topology evidence="1">Multi-pass membrane protein</topology>
    </subcellularLocation>
</comment>
<feature type="transmembrane region" description="Helical" evidence="11">
    <location>
        <begin position="1358"/>
        <end position="1377"/>
    </location>
</feature>
<dbReference type="GO" id="GO:0005524">
    <property type="term" value="F:ATP binding"/>
    <property type="evidence" value="ECO:0007669"/>
    <property type="project" value="UniProtKB-KW"/>
</dbReference>
<keyword evidence="8 11" id="KW-1133">Transmembrane helix</keyword>
<dbReference type="FunFam" id="3.40.50.300:FF:000403">
    <property type="entry name" value="ATP-binding cassette sub-family B member 8, mitochondrial"/>
    <property type="match status" value="1"/>
</dbReference>
<feature type="compositionally biased region" description="Polar residues" evidence="10">
    <location>
        <begin position="415"/>
        <end position="431"/>
    </location>
</feature>
<keyword evidence="3" id="KW-0813">Transport</keyword>
<comment type="similarity">
    <text evidence="2">Belongs to the ABC transporter superfamily. ABCB family. Multidrug resistance exporter (TC 3.A.1.201) subfamily.</text>
</comment>
<dbReference type="GO" id="GO:0015421">
    <property type="term" value="F:ABC-type oligopeptide transporter activity"/>
    <property type="evidence" value="ECO:0007669"/>
    <property type="project" value="TreeGrafter"/>
</dbReference>
<proteinExistence type="inferred from homology"/>
<comment type="caution">
    <text evidence="14">The sequence shown here is derived from an EMBL/GenBank/DDBJ whole genome shotgun (WGS) entry which is preliminary data.</text>
</comment>
<evidence type="ECO:0000313" key="14">
    <source>
        <dbReference type="EMBL" id="CAB9505477.1"/>
    </source>
</evidence>
<dbReference type="Pfam" id="PF00664">
    <property type="entry name" value="ABC_membrane"/>
    <property type="match status" value="2"/>
</dbReference>